<evidence type="ECO:0000256" key="6">
    <source>
        <dbReference type="ARBA" id="ARBA00022989"/>
    </source>
</evidence>
<dbReference type="PANTHER" id="PTHR31686">
    <property type="match status" value="1"/>
</dbReference>
<evidence type="ECO:0000256" key="2">
    <source>
        <dbReference type="ARBA" id="ARBA00008566"/>
    </source>
</evidence>
<comment type="similarity">
    <text evidence="2">Belongs to the tellurite-resistance/dicarboxylate transporter (TDT) family.</text>
</comment>
<keyword evidence="5 8" id="KW-0812">Transmembrane</keyword>
<name>A0A2W4S4P3_9GAMM</name>
<feature type="transmembrane region" description="Helical" evidence="8">
    <location>
        <begin position="56"/>
        <end position="74"/>
    </location>
</feature>
<dbReference type="Gene3D" id="1.50.10.150">
    <property type="entry name" value="Voltage-dependent anion channel"/>
    <property type="match status" value="1"/>
</dbReference>
<protein>
    <recommendedName>
        <fullName evidence="11">C4-dicarboxylate ABC transporter</fullName>
    </recommendedName>
</protein>
<dbReference type="InterPro" id="IPR004695">
    <property type="entry name" value="SLAC1/Mae1/Ssu1/TehA"/>
</dbReference>
<evidence type="ECO:0000256" key="5">
    <source>
        <dbReference type="ARBA" id="ARBA00022692"/>
    </source>
</evidence>
<evidence type="ECO:0000256" key="4">
    <source>
        <dbReference type="ARBA" id="ARBA00022475"/>
    </source>
</evidence>
<keyword evidence="4" id="KW-1003">Cell membrane</keyword>
<dbReference type="GO" id="GO:0005886">
    <property type="term" value="C:plasma membrane"/>
    <property type="evidence" value="ECO:0007669"/>
    <property type="project" value="UniProtKB-SubCell"/>
</dbReference>
<comment type="subcellular location">
    <subcellularLocation>
        <location evidence="1">Cell membrane</location>
        <topology evidence="1">Multi-pass membrane protein</topology>
    </subcellularLocation>
</comment>
<gene>
    <name evidence="9" type="ORF">DM484_30690</name>
</gene>
<keyword evidence="7 8" id="KW-0472">Membrane</keyword>
<dbReference type="Proteomes" id="UP000249396">
    <property type="component" value="Unassembled WGS sequence"/>
</dbReference>
<dbReference type="Pfam" id="PF03595">
    <property type="entry name" value="SLAC1"/>
    <property type="match status" value="1"/>
</dbReference>
<dbReference type="AlphaFoldDB" id="A0A2W4S4P3"/>
<organism evidence="9 10">
    <name type="scientific">Candidatus Methylumidiphilus alinenensis</name>
    <dbReference type="NCBI Taxonomy" id="2202197"/>
    <lineage>
        <taxon>Bacteria</taxon>
        <taxon>Pseudomonadati</taxon>
        <taxon>Pseudomonadota</taxon>
        <taxon>Gammaproteobacteria</taxon>
        <taxon>Methylococcales</taxon>
        <taxon>Candidatus Methylumidiphilus</taxon>
    </lineage>
</organism>
<evidence type="ECO:0000256" key="7">
    <source>
        <dbReference type="ARBA" id="ARBA00023136"/>
    </source>
</evidence>
<evidence type="ECO:0008006" key="11">
    <source>
        <dbReference type="Google" id="ProtNLM"/>
    </source>
</evidence>
<dbReference type="InterPro" id="IPR038665">
    <property type="entry name" value="Voltage-dep_anion_channel_sf"/>
</dbReference>
<feature type="transmembrane region" description="Helical" evidence="8">
    <location>
        <begin position="30"/>
        <end position="49"/>
    </location>
</feature>
<comment type="caution">
    <text evidence="9">The sequence shown here is derived from an EMBL/GenBank/DDBJ whole genome shotgun (WGS) entry which is preliminary data.</text>
</comment>
<keyword evidence="6 8" id="KW-1133">Transmembrane helix</keyword>
<evidence type="ECO:0000256" key="8">
    <source>
        <dbReference type="SAM" id="Phobius"/>
    </source>
</evidence>
<sequence length="75" mass="8519">MNAFNIATGLKPFSLLSHPREVIRQFTPNWFAVTMGTGILSLALVQFPVHIPGLRALAEGLWFFNIFLLRMVLYN</sequence>
<dbReference type="PANTHER" id="PTHR31686:SF1">
    <property type="entry name" value="SULFITE EFFLUX PUMP SSU1"/>
    <property type="match status" value="1"/>
</dbReference>
<evidence type="ECO:0000313" key="10">
    <source>
        <dbReference type="Proteomes" id="UP000249396"/>
    </source>
</evidence>
<proteinExistence type="inferred from homology"/>
<evidence type="ECO:0000256" key="3">
    <source>
        <dbReference type="ARBA" id="ARBA00022448"/>
    </source>
</evidence>
<accession>A0A2W4S4P3</accession>
<reference evidence="9 10" key="1">
    <citation type="journal article" date="2018" name="Aquat. Microb. Ecol.">
        <title>Gammaproteobacterial methanotrophs dominate.</title>
        <authorList>
            <person name="Rissanen A.J."/>
            <person name="Saarenheimo J."/>
            <person name="Tiirola M."/>
            <person name="Peura S."/>
            <person name="Aalto S.L."/>
            <person name="Karvinen A."/>
            <person name="Nykanen H."/>
        </authorList>
    </citation>
    <scope>NUCLEOTIDE SEQUENCE [LARGE SCALE GENOMIC DNA]</scope>
    <source>
        <strain evidence="9">AMbin10</strain>
    </source>
</reference>
<dbReference type="EMBL" id="QJPH01000592">
    <property type="protein sequence ID" value="PZN68904.1"/>
    <property type="molecule type" value="Genomic_DNA"/>
</dbReference>
<evidence type="ECO:0000256" key="1">
    <source>
        <dbReference type="ARBA" id="ARBA00004651"/>
    </source>
</evidence>
<dbReference type="GO" id="GO:0000319">
    <property type="term" value="F:sulfite transmembrane transporter activity"/>
    <property type="evidence" value="ECO:0007669"/>
    <property type="project" value="TreeGrafter"/>
</dbReference>
<dbReference type="InterPro" id="IPR051629">
    <property type="entry name" value="Sulfite_efflux_TDT"/>
</dbReference>
<keyword evidence="3" id="KW-0813">Transport</keyword>
<evidence type="ECO:0000313" key="9">
    <source>
        <dbReference type="EMBL" id="PZN68904.1"/>
    </source>
</evidence>